<organism evidence="9 10">
    <name type="scientific">Actinotignum urinale</name>
    <dbReference type="NCBI Taxonomy" id="190146"/>
    <lineage>
        <taxon>Bacteria</taxon>
        <taxon>Bacillati</taxon>
        <taxon>Actinomycetota</taxon>
        <taxon>Actinomycetes</taxon>
        <taxon>Actinomycetales</taxon>
        <taxon>Actinomycetaceae</taxon>
        <taxon>Actinotignum</taxon>
    </lineage>
</organism>
<comment type="similarity">
    <text evidence="7">Belongs to the NusA family.</text>
</comment>
<dbReference type="InterPro" id="IPR025249">
    <property type="entry name" value="TF_NusA_KH_1st"/>
</dbReference>
<dbReference type="FunFam" id="3.30.300.20:FF:000005">
    <property type="entry name" value="Transcription termination/antitermination protein NusA"/>
    <property type="match status" value="1"/>
</dbReference>
<name>A0AAW9HYA3_9ACTO</name>
<dbReference type="EMBL" id="JAWNGC010000004">
    <property type="protein sequence ID" value="MDY5154984.1"/>
    <property type="molecule type" value="Genomic_DNA"/>
</dbReference>
<evidence type="ECO:0000256" key="3">
    <source>
        <dbReference type="ARBA" id="ARBA00022814"/>
    </source>
</evidence>
<evidence type="ECO:0000313" key="10">
    <source>
        <dbReference type="Proteomes" id="UP001281731"/>
    </source>
</evidence>
<dbReference type="Gene3D" id="3.30.1480.10">
    <property type="entry name" value="NusA, N-terminal domain"/>
    <property type="match status" value="1"/>
</dbReference>
<reference evidence="9" key="1">
    <citation type="submission" date="2023-10" db="EMBL/GenBank/DDBJ databases">
        <title>Whole Genome based description of the genera Actinobaculum and Actinotignum reveals a complex phylogenetic relationship within the species included in the genus Actinotignum.</title>
        <authorList>
            <person name="Jensen C.S."/>
            <person name="Dargis R."/>
            <person name="Kemp M."/>
            <person name="Christensen J.J."/>
        </authorList>
    </citation>
    <scope>NUCLEOTIDE SEQUENCE</scope>
    <source>
        <strain evidence="9">SLA_B511</strain>
    </source>
</reference>
<dbReference type="GO" id="GO:0003700">
    <property type="term" value="F:DNA-binding transcription factor activity"/>
    <property type="evidence" value="ECO:0007669"/>
    <property type="project" value="InterPro"/>
</dbReference>
<keyword evidence="1 7" id="KW-0806">Transcription termination</keyword>
<dbReference type="InterPro" id="IPR036555">
    <property type="entry name" value="NusA_N_sf"/>
</dbReference>
<dbReference type="PROSITE" id="PS50084">
    <property type="entry name" value="KH_TYPE_1"/>
    <property type="match status" value="1"/>
</dbReference>
<evidence type="ECO:0000256" key="2">
    <source>
        <dbReference type="ARBA" id="ARBA00022490"/>
    </source>
</evidence>
<dbReference type="SUPFAM" id="SSF50249">
    <property type="entry name" value="Nucleic acid-binding proteins"/>
    <property type="match status" value="1"/>
</dbReference>
<dbReference type="GO" id="GO:0006353">
    <property type="term" value="P:DNA-templated transcription termination"/>
    <property type="evidence" value="ECO:0007669"/>
    <property type="project" value="UniProtKB-UniRule"/>
</dbReference>
<keyword evidence="4 7" id="KW-0694">RNA-binding</keyword>
<evidence type="ECO:0000256" key="1">
    <source>
        <dbReference type="ARBA" id="ARBA00022472"/>
    </source>
</evidence>
<dbReference type="AlphaFoldDB" id="A0AAW9HYA3"/>
<dbReference type="InterPro" id="IPR010213">
    <property type="entry name" value="TF_NusA"/>
</dbReference>
<dbReference type="NCBIfam" id="TIGR01953">
    <property type="entry name" value="NusA"/>
    <property type="match status" value="1"/>
</dbReference>
<dbReference type="InterPro" id="IPR058582">
    <property type="entry name" value="KH_NusA_2nd"/>
</dbReference>
<dbReference type="Pfam" id="PF08529">
    <property type="entry name" value="NusA_N"/>
    <property type="match status" value="2"/>
</dbReference>
<protein>
    <recommendedName>
        <fullName evidence="7">Transcription termination/antitermination protein NusA</fullName>
    </recommendedName>
</protein>
<dbReference type="InterPro" id="IPR030842">
    <property type="entry name" value="TF_NusA_bacterial"/>
</dbReference>
<evidence type="ECO:0000313" key="9">
    <source>
        <dbReference type="EMBL" id="MDY5154984.1"/>
    </source>
</evidence>
<dbReference type="CDD" id="cd22529">
    <property type="entry name" value="KH-II_NusA_rpt2"/>
    <property type="match status" value="1"/>
</dbReference>
<dbReference type="InterPro" id="IPR009019">
    <property type="entry name" value="KH_sf_prok-type"/>
</dbReference>
<dbReference type="SUPFAM" id="SSF54814">
    <property type="entry name" value="Prokaryotic type KH domain (KH-domain type II)"/>
    <property type="match status" value="2"/>
</dbReference>
<dbReference type="PANTHER" id="PTHR22648">
    <property type="entry name" value="TRANSCRIPTION TERMINATION FACTOR NUSA"/>
    <property type="match status" value="1"/>
</dbReference>
<dbReference type="InterPro" id="IPR015946">
    <property type="entry name" value="KH_dom-like_a/b"/>
</dbReference>
<evidence type="ECO:0000256" key="6">
    <source>
        <dbReference type="ARBA" id="ARBA00023163"/>
    </source>
</evidence>
<comment type="caution">
    <text evidence="9">The sequence shown here is derived from an EMBL/GenBank/DDBJ whole genome shotgun (WGS) entry which is preliminary data.</text>
</comment>
<dbReference type="InterPro" id="IPR013735">
    <property type="entry name" value="TF_NusA_N"/>
</dbReference>
<comment type="function">
    <text evidence="7">Participates in both transcription termination and antitermination.</text>
</comment>
<comment type="subunit">
    <text evidence="7">Monomer. Binds directly to the core enzyme of the DNA-dependent RNA polymerase and to nascent RNA.</text>
</comment>
<dbReference type="Gene3D" id="3.30.300.20">
    <property type="match status" value="2"/>
</dbReference>
<dbReference type="Pfam" id="PF13184">
    <property type="entry name" value="KH_NusA_1st"/>
    <property type="match status" value="1"/>
</dbReference>
<accession>A0AAW9HYA3</accession>
<evidence type="ECO:0000259" key="8">
    <source>
        <dbReference type="PROSITE" id="PS50126"/>
    </source>
</evidence>
<dbReference type="FunFam" id="3.30.300.20:FF:000002">
    <property type="entry name" value="Transcription termination/antitermination protein NusA"/>
    <property type="match status" value="1"/>
</dbReference>
<proteinExistence type="inferred from homology"/>
<gene>
    <name evidence="7 9" type="primary">nusA</name>
    <name evidence="9" type="ORF">R6G80_04500</name>
</gene>
<dbReference type="HAMAP" id="MF_00945_B">
    <property type="entry name" value="NusA_B"/>
    <property type="match status" value="1"/>
</dbReference>
<dbReference type="InterPro" id="IPR012340">
    <property type="entry name" value="NA-bd_OB-fold"/>
</dbReference>
<dbReference type="SMART" id="SM00322">
    <property type="entry name" value="KH"/>
    <property type="match status" value="1"/>
</dbReference>
<evidence type="ECO:0000256" key="7">
    <source>
        <dbReference type="HAMAP-Rule" id="MF_00945"/>
    </source>
</evidence>
<dbReference type="PANTHER" id="PTHR22648:SF0">
    <property type="entry name" value="TRANSCRIPTION TERMINATION_ANTITERMINATION PROTEIN NUSA"/>
    <property type="match status" value="1"/>
</dbReference>
<keyword evidence="2 7" id="KW-0963">Cytoplasm</keyword>
<dbReference type="InterPro" id="IPR003029">
    <property type="entry name" value="S1_domain"/>
</dbReference>
<dbReference type="GO" id="GO:0003723">
    <property type="term" value="F:RNA binding"/>
    <property type="evidence" value="ECO:0007669"/>
    <property type="project" value="UniProtKB-UniRule"/>
</dbReference>
<dbReference type="InterPro" id="IPR004087">
    <property type="entry name" value="KH_dom"/>
</dbReference>
<dbReference type="Proteomes" id="UP001281731">
    <property type="component" value="Unassembled WGS sequence"/>
</dbReference>
<dbReference type="SMART" id="SM00316">
    <property type="entry name" value="S1"/>
    <property type="match status" value="1"/>
</dbReference>
<dbReference type="GO" id="GO:0031564">
    <property type="term" value="P:transcription antitermination"/>
    <property type="evidence" value="ECO:0007669"/>
    <property type="project" value="UniProtKB-UniRule"/>
</dbReference>
<sequence length="343" mass="37913">MDIQIHMSELRALENELGLSADVIVEAIEDALLHAYYRVPGAIRGARVAMDRKSGRVVVWAPEYDEEDHVIGEFDDTPKDFGRIATATAKSVIAQRLRDAETERVLGSFRAKPGDIVPGIVQQSVGKGLRSRDLFVRIGDQEAILRAEEQVPSERLSHGDRIRAYILDVSASPRGVSIRISRSHPDFVRALFTSEVPEIQDGHVEIIALAREAGHRTKIAVYADDPHVNAKGACIGHNGQRVRAITQELHGEKIDIITYSDEIDEFIGAALSPAKVTRVDILNKDRRMARAIVPDDQASLAIGKEAQNVRLAAKLTGWAIDVRRESEMRNREEGNYPSIPAGE</sequence>
<dbReference type="CDD" id="cd02134">
    <property type="entry name" value="KH-II_NusA_rpt1"/>
    <property type="match status" value="1"/>
</dbReference>
<comment type="subcellular location">
    <subcellularLocation>
        <location evidence="7">Cytoplasm</location>
    </subcellularLocation>
</comment>
<keyword evidence="5 7" id="KW-0805">Transcription regulation</keyword>
<dbReference type="CDD" id="cd04455">
    <property type="entry name" value="S1_NusA"/>
    <property type="match status" value="1"/>
</dbReference>
<evidence type="ECO:0000256" key="4">
    <source>
        <dbReference type="ARBA" id="ARBA00022884"/>
    </source>
</evidence>
<dbReference type="Gene3D" id="2.40.50.140">
    <property type="entry name" value="Nucleic acid-binding proteins"/>
    <property type="match status" value="1"/>
</dbReference>
<feature type="domain" description="S1 motif" evidence="8">
    <location>
        <begin position="114"/>
        <end position="183"/>
    </location>
</feature>
<dbReference type="SUPFAM" id="SSF69705">
    <property type="entry name" value="Transcription factor NusA, N-terminal domain"/>
    <property type="match status" value="1"/>
</dbReference>
<dbReference type="GO" id="GO:0005829">
    <property type="term" value="C:cytosol"/>
    <property type="evidence" value="ECO:0007669"/>
    <property type="project" value="TreeGrafter"/>
</dbReference>
<dbReference type="Pfam" id="PF26594">
    <property type="entry name" value="KH_NusA_2nd"/>
    <property type="match status" value="1"/>
</dbReference>
<dbReference type="RefSeq" id="WP_022865710.1">
    <property type="nucleotide sequence ID" value="NZ_CP171105.1"/>
</dbReference>
<keyword evidence="6 7" id="KW-0804">Transcription</keyword>
<dbReference type="PROSITE" id="PS50126">
    <property type="entry name" value="S1"/>
    <property type="match status" value="1"/>
</dbReference>
<keyword evidence="3 7" id="KW-0889">Transcription antitermination</keyword>
<evidence type="ECO:0000256" key="5">
    <source>
        <dbReference type="ARBA" id="ARBA00023015"/>
    </source>
</evidence>